<dbReference type="Gene3D" id="2.40.110.10">
    <property type="entry name" value="Butyryl-CoA Dehydrogenase, subunit A, domain 2"/>
    <property type="match status" value="1"/>
</dbReference>
<accession>A0A1X1Y016</accession>
<reference evidence="3 4" key="1">
    <citation type="submission" date="2016-01" db="EMBL/GenBank/DDBJ databases">
        <title>The new phylogeny of the genus Mycobacterium.</title>
        <authorList>
            <person name="Tarcisio F."/>
            <person name="Conor M."/>
            <person name="Antonella G."/>
            <person name="Elisabetta G."/>
            <person name="Giulia F.S."/>
            <person name="Sara T."/>
            <person name="Anna F."/>
            <person name="Clotilde B."/>
            <person name="Roberto B."/>
            <person name="Veronica D.S."/>
            <person name="Fabio R."/>
            <person name="Monica P."/>
            <person name="Olivier J."/>
            <person name="Enrico T."/>
            <person name="Nicola S."/>
        </authorList>
    </citation>
    <scope>NUCLEOTIDE SEQUENCE [LARGE SCALE GENOMIC DNA]</scope>
    <source>
        <strain evidence="3 4">DSM 45166</strain>
    </source>
</reference>
<gene>
    <name evidence="3" type="ORF">AWC14_03855</name>
</gene>
<dbReference type="Gene3D" id="1.20.140.10">
    <property type="entry name" value="Butyryl-CoA Dehydrogenase, subunit A, domain 3"/>
    <property type="match status" value="1"/>
</dbReference>
<dbReference type="Proteomes" id="UP000193487">
    <property type="component" value="Unassembled WGS sequence"/>
</dbReference>
<dbReference type="InterPro" id="IPR046373">
    <property type="entry name" value="Acyl-CoA_Oxase/DH_mid-dom_sf"/>
</dbReference>
<dbReference type="Gene3D" id="1.10.540.10">
    <property type="entry name" value="Acyl-CoA dehydrogenase/oxidase, N-terminal domain"/>
    <property type="match status" value="1"/>
</dbReference>
<evidence type="ECO:0000313" key="4">
    <source>
        <dbReference type="Proteomes" id="UP000193487"/>
    </source>
</evidence>
<keyword evidence="4" id="KW-1185">Reference proteome</keyword>
<sequence length="343" mass="36056">MAEPSGVAREILDVVMRMAARHLGEPAFGDELTAGLRDSGAWRMLQPVQYGGHAVDPGEFVSVVGALAAIDGSAGWLCAMFNVAAYHVAGLPSGAADEVWDSGGRSLVTAGYRTEGQLVRGAVGPRLTGRWTSLAGSDLADWLLLTAADDDRRCCVLVPRQEVELEAAASPNGLRAAGIYDVRVSALPVGEQRIFQSLCEKAESDTKVAVPVMVGAGAAAAVVGAAEGVWRVHVDQVRERLAASYGNEEVTDRVSSTVQVARVASDIDAAKLQLAATLQAESRRAAGAGQRQAVVRARDSADRLLGSSRRHALDASDPVTRLWQDVHAGCRLTLSLLDGLDRG</sequence>
<dbReference type="OrthoDB" id="4711101at2"/>
<evidence type="ECO:0000313" key="3">
    <source>
        <dbReference type="EMBL" id="ORW04386.1"/>
    </source>
</evidence>
<dbReference type="InterPro" id="IPR013107">
    <property type="entry name" value="Acyl-CoA_DH_C"/>
</dbReference>
<dbReference type="EMBL" id="LQPE01000106">
    <property type="protein sequence ID" value="ORW04386.1"/>
    <property type="molecule type" value="Genomic_DNA"/>
</dbReference>
<name>A0A1X1Y016_9MYCO</name>
<feature type="domain" description="Acyl-CoA dehydrogenase C-terminal" evidence="2">
    <location>
        <begin position="217"/>
        <end position="330"/>
    </location>
</feature>
<keyword evidence="1" id="KW-0560">Oxidoreductase</keyword>
<dbReference type="RefSeq" id="WP_045377173.1">
    <property type="nucleotide sequence ID" value="NZ_BBKA01000040.1"/>
</dbReference>
<dbReference type="GO" id="GO:0016627">
    <property type="term" value="F:oxidoreductase activity, acting on the CH-CH group of donors"/>
    <property type="evidence" value="ECO:0007669"/>
    <property type="project" value="InterPro"/>
</dbReference>
<proteinExistence type="predicted"/>
<dbReference type="Pfam" id="PF08028">
    <property type="entry name" value="Acyl-CoA_dh_2"/>
    <property type="match status" value="1"/>
</dbReference>
<protein>
    <recommendedName>
        <fullName evidence="2">Acyl-CoA dehydrogenase C-terminal domain-containing protein</fullName>
    </recommendedName>
</protein>
<organism evidence="3 4">
    <name type="scientific">Mycobacterium kyorinense</name>
    <dbReference type="NCBI Taxonomy" id="487514"/>
    <lineage>
        <taxon>Bacteria</taxon>
        <taxon>Bacillati</taxon>
        <taxon>Actinomycetota</taxon>
        <taxon>Actinomycetes</taxon>
        <taxon>Mycobacteriales</taxon>
        <taxon>Mycobacteriaceae</taxon>
        <taxon>Mycobacterium</taxon>
    </lineage>
</organism>
<dbReference type="InterPro" id="IPR009100">
    <property type="entry name" value="AcylCoA_DH/oxidase_NM_dom_sf"/>
</dbReference>
<dbReference type="PIRSF" id="PIRSF016578">
    <property type="entry name" value="HsaA"/>
    <property type="match status" value="1"/>
</dbReference>
<evidence type="ECO:0000256" key="1">
    <source>
        <dbReference type="ARBA" id="ARBA00023002"/>
    </source>
</evidence>
<dbReference type="GO" id="GO:0050660">
    <property type="term" value="F:flavin adenine dinucleotide binding"/>
    <property type="evidence" value="ECO:0007669"/>
    <property type="project" value="InterPro"/>
</dbReference>
<dbReference type="AlphaFoldDB" id="A0A1X1Y016"/>
<evidence type="ECO:0000259" key="2">
    <source>
        <dbReference type="Pfam" id="PF08028"/>
    </source>
</evidence>
<comment type="caution">
    <text evidence="3">The sequence shown here is derived from an EMBL/GenBank/DDBJ whole genome shotgun (WGS) entry which is preliminary data.</text>
</comment>
<dbReference type="InterPro" id="IPR037069">
    <property type="entry name" value="AcylCoA_DH/ox_N_sf"/>
</dbReference>
<dbReference type="SUPFAM" id="SSF56645">
    <property type="entry name" value="Acyl-CoA dehydrogenase NM domain-like"/>
    <property type="match status" value="1"/>
</dbReference>